<dbReference type="InterPro" id="IPR011990">
    <property type="entry name" value="TPR-like_helical_dom_sf"/>
</dbReference>
<dbReference type="PANTHER" id="PTHR15704">
    <property type="entry name" value="SUPERKILLER 3 PROTEIN-RELATED"/>
    <property type="match status" value="1"/>
</dbReference>
<dbReference type="STRING" id="1622118.Lupro_02615"/>
<dbReference type="GO" id="GO:0006401">
    <property type="term" value="P:RNA catabolic process"/>
    <property type="evidence" value="ECO:0007669"/>
    <property type="project" value="InterPro"/>
</dbReference>
<evidence type="ECO:0000256" key="2">
    <source>
        <dbReference type="ARBA" id="ARBA00022803"/>
    </source>
</evidence>
<dbReference type="PROSITE" id="PS50005">
    <property type="entry name" value="TPR"/>
    <property type="match status" value="2"/>
</dbReference>
<accession>A0A0X8G8W6</accession>
<dbReference type="SUPFAM" id="SSF48452">
    <property type="entry name" value="TPR-like"/>
    <property type="match status" value="1"/>
</dbReference>
<organism evidence="4 5">
    <name type="scientific">Lutibacter profundi</name>
    <dbReference type="NCBI Taxonomy" id="1622118"/>
    <lineage>
        <taxon>Bacteria</taxon>
        <taxon>Pseudomonadati</taxon>
        <taxon>Bacteroidota</taxon>
        <taxon>Flavobacteriia</taxon>
        <taxon>Flavobacteriales</taxon>
        <taxon>Flavobacteriaceae</taxon>
        <taxon>Lutibacter</taxon>
    </lineage>
</organism>
<dbReference type="Pfam" id="PF13432">
    <property type="entry name" value="TPR_16"/>
    <property type="match status" value="1"/>
</dbReference>
<dbReference type="EMBL" id="CP013355">
    <property type="protein sequence ID" value="AMC12171.1"/>
    <property type="molecule type" value="Genomic_DNA"/>
</dbReference>
<reference evidence="5" key="1">
    <citation type="submission" date="2015-12" db="EMBL/GenBank/DDBJ databases">
        <title>Complete genome sequence of Lutibacter profundus strain LP1.</title>
        <authorList>
            <person name="Wissuwa J."/>
            <person name="Le Moine Bauer S."/>
            <person name="Stokke R."/>
            <person name="Dahle H."/>
            <person name="Steen I.H."/>
        </authorList>
    </citation>
    <scope>NUCLEOTIDE SEQUENCE [LARGE SCALE GENOMIC DNA]</scope>
    <source>
        <strain evidence="5">LP1</strain>
    </source>
</reference>
<protein>
    <submittedName>
        <fullName evidence="4">Uncharacterized protein</fullName>
    </submittedName>
</protein>
<name>A0A0X8G8W6_9FLAO</name>
<dbReference type="SMART" id="SM00028">
    <property type="entry name" value="TPR"/>
    <property type="match status" value="3"/>
</dbReference>
<dbReference type="KEGG" id="lut:Lupro_02615"/>
<keyword evidence="2 3" id="KW-0802">TPR repeat</keyword>
<evidence type="ECO:0000313" key="5">
    <source>
        <dbReference type="Proteomes" id="UP000059672"/>
    </source>
</evidence>
<dbReference type="Proteomes" id="UP000059672">
    <property type="component" value="Chromosome"/>
</dbReference>
<dbReference type="Pfam" id="PF14559">
    <property type="entry name" value="TPR_19"/>
    <property type="match status" value="1"/>
</dbReference>
<proteinExistence type="predicted"/>
<sequence>MLTTSPFVNAQTTFLNLQKAFSNSYTLEAKGDYKLAANELKAVYKDTSYETNLRLGWLNYMAGNFKESIIFYKKAIELMPYADEPKFGYIAPFAALGNWDEVIKIYKQILENSPHNTKAMYYLGTIYYNHSQYDKAISYFKQVADLYPFDYDGLLMYAWSNLQLGNKKEAKVLFQKVLLNKPTDASAIKGLALATQ</sequence>
<dbReference type="InterPro" id="IPR019734">
    <property type="entry name" value="TPR_rpt"/>
</dbReference>
<dbReference type="PANTHER" id="PTHR15704:SF7">
    <property type="entry name" value="SUPERKILLER COMPLEX PROTEIN 3"/>
    <property type="match status" value="1"/>
</dbReference>
<dbReference type="PROSITE" id="PS50293">
    <property type="entry name" value="TPR_REGION"/>
    <property type="match status" value="1"/>
</dbReference>
<feature type="repeat" description="TPR" evidence="3">
    <location>
        <begin position="49"/>
        <end position="82"/>
    </location>
</feature>
<dbReference type="GO" id="GO:0055087">
    <property type="term" value="C:Ski complex"/>
    <property type="evidence" value="ECO:0007669"/>
    <property type="project" value="InterPro"/>
</dbReference>
<evidence type="ECO:0000313" key="4">
    <source>
        <dbReference type="EMBL" id="AMC12171.1"/>
    </source>
</evidence>
<evidence type="ECO:0000256" key="3">
    <source>
        <dbReference type="PROSITE-ProRule" id="PRU00339"/>
    </source>
</evidence>
<evidence type="ECO:0000256" key="1">
    <source>
        <dbReference type="ARBA" id="ARBA00022737"/>
    </source>
</evidence>
<reference evidence="4 5" key="2">
    <citation type="journal article" date="2016" name="Int. J. Syst. Evol. Microbiol.">
        <title>Lutibacter profundi sp. nov., isolated from a deep-sea hydrothermal system on the Arctic Mid-Ocean Ridge and emended description of the genus Lutibacter.</title>
        <authorList>
            <person name="Le Moine Bauer S."/>
            <person name="Roalkvam I."/>
            <person name="Steen I.H."/>
            <person name="Dahle H."/>
        </authorList>
    </citation>
    <scope>NUCLEOTIDE SEQUENCE [LARGE SCALE GENOMIC DNA]</scope>
    <source>
        <strain evidence="4 5">LP1</strain>
    </source>
</reference>
<dbReference type="InterPro" id="IPR039226">
    <property type="entry name" value="Ski3/TTC37"/>
</dbReference>
<keyword evidence="5" id="KW-1185">Reference proteome</keyword>
<dbReference type="AlphaFoldDB" id="A0A0X8G8W6"/>
<feature type="repeat" description="TPR" evidence="3">
    <location>
        <begin position="117"/>
        <end position="150"/>
    </location>
</feature>
<dbReference type="Gene3D" id="1.25.40.10">
    <property type="entry name" value="Tetratricopeptide repeat domain"/>
    <property type="match status" value="3"/>
</dbReference>
<gene>
    <name evidence="4" type="ORF">Lupro_02615</name>
</gene>
<keyword evidence="1" id="KW-0677">Repeat</keyword>